<reference evidence="1" key="1">
    <citation type="submission" date="2024-10" db="EMBL/GenBank/DDBJ databases">
        <title>Aeromonas and Pseudomonas from the Cagarras Archipelago, Rio de Janeiro, Brazil.</title>
        <authorList>
            <person name="Canellas A.L.B."/>
            <person name="Laport M.S."/>
        </authorList>
    </citation>
    <scope>NUCLEOTIDE SEQUENCE</scope>
    <source>
        <strain evidence="1">ACP-7</strain>
    </source>
</reference>
<proteinExistence type="predicted"/>
<dbReference type="EMBL" id="JBIUGF010000029">
    <property type="protein sequence ID" value="MFJ1338742.1"/>
    <property type="molecule type" value="Genomic_DNA"/>
</dbReference>
<name>A0ACC7LV26_9PSED</name>
<evidence type="ECO:0000313" key="2">
    <source>
        <dbReference type="Proteomes" id="UP001615411"/>
    </source>
</evidence>
<dbReference type="Proteomes" id="UP001615411">
    <property type="component" value="Unassembled WGS sequence"/>
</dbReference>
<comment type="caution">
    <text evidence="1">The sequence shown here is derived from an EMBL/GenBank/DDBJ whole genome shotgun (WGS) entry which is preliminary data.</text>
</comment>
<gene>
    <name evidence="1" type="ORF">ACIKP7_11485</name>
</gene>
<accession>A0ACC7LV26</accession>
<evidence type="ECO:0000313" key="1">
    <source>
        <dbReference type="EMBL" id="MFJ1338742.1"/>
    </source>
</evidence>
<organism evidence="1 2">
    <name type="scientific">Pseudomonas caricapapayae</name>
    <dbReference type="NCBI Taxonomy" id="46678"/>
    <lineage>
        <taxon>Bacteria</taxon>
        <taxon>Pseudomonadati</taxon>
        <taxon>Pseudomonadota</taxon>
        <taxon>Gammaproteobacteria</taxon>
        <taxon>Pseudomonadales</taxon>
        <taxon>Pseudomonadaceae</taxon>
        <taxon>Pseudomonas</taxon>
    </lineage>
</organism>
<protein>
    <submittedName>
        <fullName evidence="1">Uncharacterized protein</fullName>
    </submittedName>
</protein>
<keyword evidence="2" id="KW-1185">Reference proteome</keyword>
<sequence length="112" mass="12588">MINLEIYFSIGVASVVLAVDVAAICVYRRAVREGKVDRAALSPSVGKRSHHLSRASVRPYWLRQNIELARQVGDAWAFGLQRVVVRIKRLVCYLAALRYRSLIVDHIGTALK</sequence>